<feature type="compositionally biased region" description="Acidic residues" evidence="1">
    <location>
        <begin position="388"/>
        <end position="400"/>
    </location>
</feature>
<feature type="compositionally biased region" description="Low complexity" evidence="1">
    <location>
        <begin position="1494"/>
        <end position="1510"/>
    </location>
</feature>
<feature type="compositionally biased region" description="Polar residues" evidence="1">
    <location>
        <begin position="674"/>
        <end position="685"/>
    </location>
</feature>
<feature type="compositionally biased region" description="Acidic residues" evidence="1">
    <location>
        <begin position="901"/>
        <end position="911"/>
    </location>
</feature>
<feature type="compositionally biased region" description="Polar residues" evidence="1">
    <location>
        <begin position="1251"/>
        <end position="1263"/>
    </location>
</feature>
<keyword evidence="3" id="KW-1185">Reference proteome</keyword>
<accession>A0ABR3ERK3</accession>
<feature type="compositionally biased region" description="Low complexity" evidence="1">
    <location>
        <begin position="535"/>
        <end position="548"/>
    </location>
</feature>
<feature type="compositionally biased region" description="Basic and acidic residues" evidence="1">
    <location>
        <begin position="1272"/>
        <end position="1288"/>
    </location>
</feature>
<feature type="region of interest" description="Disordered" evidence="1">
    <location>
        <begin position="1242"/>
        <end position="1544"/>
    </location>
</feature>
<feature type="region of interest" description="Disordered" evidence="1">
    <location>
        <begin position="1556"/>
        <end position="1792"/>
    </location>
</feature>
<feature type="compositionally biased region" description="Basic and acidic residues" evidence="1">
    <location>
        <begin position="1454"/>
        <end position="1464"/>
    </location>
</feature>
<feature type="region of interest" description="Disordered" evidence="1">
    <location>
        <begin position="1"/>
        <end position="199"/>
    </location>
</feature>
<dbReference type="EMBL" id="JBAHYK010002219">
    <property type="protein sequence ID" value="KAL0565545.1"/>
    <property type="molecule type" value="Genomic_DNA"/>
</dbReference>
<sequence>IGGSKPLDDVTSEAVNTDILSSDKDQADEKTEENENVAGDNDDVVPAVTPDEGIVTSADEEQQIATTSDTTKDEQLPVAEDTKVTEDEVPAPPAPLSEDTTEPTSILSHDNQESTSTSTIEASHDPVTETIDASAGAGNSVATDVKDDVFSNADATLDIASEEKENVPLAAEPPAQDESSTTITQPEEPAAPEPAVLDAEKPTEAVPINEAPTAVFEEAIAPSVSEDATSSPLAADSTSQAQPITSIPTSEASDDAAASNAVVEDATQAASEDDLVKEQAEVIPELRDAVPEKEVEVASEDKGEDKAAADEDKAVFVDPESKVVDALPVAPDATDANTAAEGANPQAQHVAPVEAPADVQTSVQENDTPAEADVEVAAEEIHAPVETKEEEDVKGEEEDITEVKEEASEEKETEAHPDTKVVDALATAPDTVVPDEAPKGPSVVDNDEAHADAEPEQVVAGDDVVEAAEHVDEPPAVEQSVSTPEVIKEEEKADETEVEDPVKEEIEQEVDERDEKDEASAPVSESLPETDSKVIDAVPAAPDVTAPDEAAEEPKEAETTVESHFVHPAEETAAPIAVDDRSLAETRDDANEETPIPVSESLPDTNPEVIHSEDSEVIQPENPEGINPEAIDSVPIVSDTTVPDDAIEESKQDEEVAPVLAEESKEDVLDKSSSDPVFQESTLQEDVTAEDPVELPSSTQPEEVQEPVSIVPEQEESLNTTVAETNEPTETTQIAEEKATESHQDEKVVDALPTAPDTAVPDEEQAIADTVADPEQEASGDVADKVDETALIEQVETAPAPVEEQEPVQDRQQDDAEEETAAPVSDSLPETDSKVIDALPTAPDTVEPEEPATDTNAIAHDAPFAAEAQEETVDNGADKLVEPADELVAVEPSESAPIVAEEQEAVDEKEETEPVKEQEQPEQEAVQEHEQDDAEKAAPAPISESLPEADSKVLDAIPAVPDTTEPGEAAEDSKLAEDATEGAKEDLATEVSQASVEKDVEDIAVDETAEQPVADIADSPPEAEPSAGELEPEDEEDDDGEGDGEEPIIPPRPRRLTVSVTIEQEIHVDEEVAQYQPEEMVEYTDARDEEKDEGDAATAPTVSQDEQQPEVAEDAAPEQDGEDANVSLSNENEDAKFEHAEAPAHLAVAEDKDVERPKSPWTPSYSVTSQGPGVAPEEEIPEIESLSEEAKPAEEAAKEVPTLNIVAPAAQRHEGIALEDKVWSLSFIVMRSAKVVCQLAQTAAESPRPTSPWTPSYSVSRQGSPAPPAAEETPKDVQEASTLEDEKPALSTADSNVAEKPETPSLEVTESQDAEPKATEAVGGVPEASMAEGAQEAVAETEAPEKTEVETSEPQQDSSDAKEAPIDTVGSEATAQTSTVEETAVSPAVEVFESHEEPDASSQLDSASLKGSDAVENADDARPASPWPQSYSVAVQGSPQPPTSTLPTDEVGVEDVRPDNRNPEEVQQPVEEPSVEPAKPRDIQPTDAAPEIPPAASDAAEVADIASDEVLAPQPPAQAEESSTATEAPAASAETESKSLWTPSYSVSKQGADITGDLAAAPSSKGQEAGEAKVEDVPVVAPVPVVADAAKSNKLTVDTSATSADNTPQRPRSPWTPSYSVMRQGAGSTDAVGDEAEIAKLEQLPAPQVPVMKAPKQPEAPAATENKELEPFPTSESYEEEGSLTSLDTVTDSRDTPSSPGGRSRLESTASSLMFPGGWFTKSPTGRASFDNARGEFIPNKPKSPIESTPVESTPEVSEDSATPTNEEPTPVAEPTSPTTEKEKRSKWCIIM</sequence>
<feature type="compositionally biased region" description="Polar residues" evidence="1">
    <location>
        <begin position="1427"/>
        <end position="1438"/>
    </location>
</feature>
<feature type="compositionally biased region" description="Basic and acidic residues" evidence="1">
    <location>
        <begin position="735"/>
        <end position="749"/>
    </location>
</feature>
<reference evidence="2 3" key="1">
    <citation type="submission" date="2024-02" db="EMBL/GenBank/DDBJ databases">
        <title>A draft genome for the cacao thread blight pathogen Marasmius crinis-equi.</title>
        <authorList>
            <person name="Cohen S.P."/>
            <person name="Baruah I.K."/>
            <person name="Amoako-Attah I."/>
            <person name="Bukari Y."/>
            <person name="Meinhardt L.W."/>
            <person name="Bailey B.A."/>
        </authorList>
    </citation>
    <scope>NUCLEOTIDE SEQUENCE [LARGE SCALE GENOMIC DNA]</scope>
    <source>
        <strain evidence="2 3">GH-76</strain>
    </source>
</reference>
<feature type="non-terminal residue" evidence="2">
    <location>
        <position position="1"/>
    </location>
</feature>
<feature type="compositionally biased region" description="Polar residues" evidence="1">
    <location>
        <begin position="717"/>
        <end position="734"/>
    </location>
</feature>
<feature type="compositionally biased region" description="Low complexity" evidence="1">
    <location>
        <begin position="255"/>
        <end position="266"/>
    </location>
</feature>
<feature type="compositionally biased region" description="Polar residues" evidence="1">
    <location>
        <begin position="1683"/>
        <end position="1712"/>
    </location>
</feature>
<feature type="compositionally biased region" description="Low complexity" evidence="1">
    <location>
        <begin position="1517"/>
        <end position="1534"/>
    </location>
</feature>
<feature type="compositionally biased region" description="Low complexity" evidence="1">
    <location>
        <begin position="1577"/>
        <end position="1590"/>
    </location>
</feature>
<feature type="compositionally biased region" description="Basic and acidic residues" evidence="1">
    <location>
        <begin position="1188"/>
        <end position="1198"/>
    </location>
</feature>
<feature type="compositionally biased region" description="Basic and acidic residues" evidence="1">
    <location>
        <begin position="1133"/>
        <end position="1158"/>
    </location>
</feature>
<evidence type="ECO:0000256" key="1">
    <source>
        <dbReference type="SAM" id="MobiDB-lite"/>
    </source>
</evidence>
<organism evidence="2 3">
    <name type="scientific">Marasmius crinis-equi</name>
    <dbReference type="NCBI Taxonomy" id="585013"/>
    <lineage>
        <taxon>Eukaryota</taxon>
        <taxon>Fungi</taxon>
        <taxon>Dikarya</taxon>
        <taxon>Basidiomycota</taxon>
        <taxon>Agaricomycotina</taxon>
        <taxon>Agaricomycetes</taxon>
        <taxon>Agaricomycetidae</taxon>
        <taxon>Agaricales</taxon>
        <taxon>Marasmiineae</taxon>
        <taxon>Marasmiaceae</taxon>
        <taxon>Marasmius</taxon>
    </lineage>
</organism>
<feature type="compositionally biased region" description="Low complexity" evidence="1">
    <location>
        <begin position="1465"/>
        <end position="1477"/>
    </location>
</feature>
<evidence type="ECO:0000313" key="2">
    <source>
        <dbReference type="EMBL" id="KAL0565545.1"/>
    </source>
</evidence>
<feature type="compositionally biased region" description="Polar residues" evidence="1">
    <location>
        <begin position="1593"/>
        <end position="1621"/>
    </location>
</feature>
<protein>
    <submittedName>
        <fullName evidence="2">Uncharacterized protein</fullName>
    </submittedName>
</protein>
<feature type="compositionally biased region" description="Polar residues" evidence="1">
    <location>
        <begin position="1371"/>
        <end position="1381"/>
    </location>
</feature>
<feature type="compositionally biased region" description="Acidic residues" evidence="1">
    <location>
        <begin position="506"/>
        <end position="517"/>
    </location>
</feature>
<feature type="compositionally biased region" description="Basic and acidic residues" evidence="1">
    <location>
        <begin position="578"/>
        <end position="589"/>
    </location>
</feature>
<feature type="compositionally biased region" description="Acidic residues" evidence="1">
    <location>
        <begin position="1107"/>
        <end position="1123"/>
    </location>
</feature>
<feature type="compositionally biased region" description="Basic and acidic residues" evidence="1">
    <location>
        <begin position="274"/>
        <end position="323"/>
    </location>
</feature>
<feature type="compositionally biased region" description="Acidic residues" evidence="1">
    <location>
        <begin position="30"/>
        <end position="43"/>
    </location>
</feature>
<feature type="compositionally biased region" description="Polar residues" evidence="1">
    <location>
        <begin position="1746"/>
        <end position="1768"/>
    </location>
</feature>
<evidence type="ECO:0000313" key="3">
    <source>
        <dbReference type="Proteomes" id="UP001465976"/>
    </source>
</evidence>
<feature type="compositionally biased region" description="Basic and acidic residues" evidence="1">
    <location>
        <begin position="70"/>
        <end position="86"/>
    </location>
</feature>
<feature type="compositionally biased region" description="Polar residues" evidence="1">
    <location>
        <begin position="1161"/>
        <end position="1171"/>
    </location>
</feature>
<feature type="compositionally biased region" description="Acidic residues" evidence="1">
    <location>
        <begin position="1030"/>
        <end position="1046"/>
    </location>
</feature>
<feature type="compositionally biased region" description="Basic and acidic residues" evidence="1">
    <location>
        <begin position="971"/>
        <end position="987"/>
    </location>
</feature>
<feature type="compositionally biased region" description="Acidic residues" evidence="1">
    <location>
        <begin position="999"/>
        <end position="1009"/>
    </location>
</feature>
<comment type="caution">
    <text evidence="2">The sequence shown here is derived from an EMBL/GenBank/DDBJ whole genome shotgun (WGS) entry which is preliminary data.</text>
</comment>
<feature type="compositionally biased region" description="Acidic residues" evidence="1">
    <location>
        <begin position="760"/>
        <end position="778"/>
    </location>
</feature>
<feature type="compositionally biased region" description="Basic and acidic residues" evidence="1">
    <location>
        <begin position="662"/>
        <end position="673"/>
    </location>
</feature>
<proteinExistence type="predicted"/>
<feature type="compositionally biased region" description="Acidic residues" evidence="1">
    <location>
        <begin position="368"/>
        <end position="378"/>
    </location>
</feature>
<feature type="compositionally biased region" description="Acidic residues" evidence="1">
    <location>
        <begin position="1176"/>
        <end position="1187"/>
    </location>
</feature>
<dbReference type="Proteomes" id="UP001465976">
    <property type="component" value="Unassembled WGS sequence"/>
</dbReference>
<feature type="compositionally biased region" description="Polar residues" evidence="1">
    <location>
        <begin position="226"/>
        <end position="249"/>
    </location>
</feature>
<name>A0ABR3ERK3_9AGAR</name>
<feature type="region of interest" description="Disordered" evidence="1">
    <location>
        <begin position="217"/>
        <end position="1198"/>
    </location>
</feature>
<feature type="compositionally biased region" description="Polar residues" evidence="1">
    <location>
        <begin position="102"/>
        <end position="121"/>
    </location>
</feature>
<gene>
    <name evidence="2" type="ORF">V5O48_016477</name>
</gene>